<proteinExistence type="predicted"/>
<dbReference type="OrthoDB" id="2582433at2759"/>
<feature type="compositionally biased region" description="Basic and acidic residues" evidence="1">
    <location>
        <begin position="187"/>
        <end position="199"/>
    </location>
</feature>
<keyword evidence="3" id="KW-1185">Reference proteome</keyword>
<organism evidence="2 3">
    <name type="scientific">Aspergillus turcosus</name>
    <dbReference type="NCBI Taxonomy" id="1245748"/>
    <lineage>
        <taxon>Eukaryota</taxon>
        <taxon>Fungi</taxon>
        <taxon>Dikarya</taxon>
        <taxon>Ascomycota</taxon>
        <taxon>Pezizomycotina</taxon>
        <taxon>Eurotiomycetes</taxon>
        <taxon>Eurotiomycetidae</taxon>
        <taxon>Eurotiales</taxon>
        <taxon>Aspergillaceae</taxon>
        <taxon>Aspergillus</taxon>
        <taxon>Aspergillus subgen. Fumigati</taxon>
    </lineage>
</organism>
<evidence type="ECO:0000313" key="3">
    <source>
        <dbReference type="Proteomes" id="UP000215289"/>
    </source>
</evidence>
<evidence type="ECO:0000313" key="2">
    <source>
        <dbReference type="EMBL" id="RLM00592.1"/>
    </source>
</evidence>
<dbReference type="AlphaFoldDB" id="A0A3R7FC56"/>
<reference evidence="2 3" key="1">
    <citation type="submission" date="2018-08" db="EMBL/GenBank/DDBJ databases">
        <title>Draft genome sequences of two Aspergillus turcosus clinical strains isolated from bronchoalveolar lavage fluid: one azole-susceptible and the other azole-resistant.</title>
        <authorList>
            <person name="Parent-Michaud M."/>
            <person name="Dufresne P.J."/>
            <person name="Fournier E."/>
            <person name="Martineau C."/>
            <person name="Moreira S."/>
            <person name="Perkins V."/>
            <person name="De Repentigny L."/>
            <person name="Dufresne S.F."/>
        </authorList>
    </citation>
    <scope>NUCLEOTIDE SEQUENCE [LARGE SCALE GENOMIC DNA]</scope>
    <source>
        <strain evidence="2">HMR AF 1038</strain>
    </source>
</reference>
<accession>A0A3R7FC56</accession>
<feature type="region of interest" description="Disordered" evidence="1">
    <location>
        <begin position="158"/>
        <end position="199"/>
    </location>
</feature>
<dbReference type="EMBL" id="NIDN02000013">
    <property type="protein sequence ID" value="RLM00592.1"/>
    <property type="molecule type" value="Genomic_DNA"/>
</dbReference>
<gene>
    <name evidence="2" type="ORF">CFD26_102102</name>
</gene>
<protein>
    <submittedName>
        <fullName evidence="2">Uncharacterized protein</fullName>
    </submittedName>
</protein>
<dbReference type="STRING" id="1245748.A0A3R7FC56"/>
<evidence type="ECO:0000256" key="1">
    <source>
        <dbReference type="SAM" id="MobiDB-lite"/>
    </source>
</evidence>
<comment type="caution">
    <text evidence="2">The sequence shown here is derived from an EMBL/GenBank/DDBJ whole genome shotgun (WGS) entry which is preliminary data.</text>
</comment>
<sequence>MYEKSEHRRKLGMMTRNIVQKSFSGDRYLREHEQMLWIGKATKTMARRHEAALAEPLDIATALQQTEPIEEEVITIPQSAVHSWRSSAASGMSTLYSTVSGYPMLPLARPASVRSSFSNFSTATDSDSFVPLPGNASLPVFAPRQTLSLDAGGAITPTGLSPSGRLSPAFSRTRHSHARSISTLGREQLRGLQREEPHPYRNSDVSLLMREEFLQSSIFKALDGSHGSNSSSNSGSNKG</sequence>
<dbReference type="Proteomes" id="UP000215289">
    <property type="component" value="Unassembled WGS sequence"/>
</dbReference>
<name>A0A3R7FC56_9EURO</name>